<feature type="region of interest" description="Disordered" evidence="10">
    <location>
        <begin position="256"/>
        <end position="308"/>
    </location>
</feature>
<evidence type="ECO:0000256" key="9">
    <source>
        <dbReference type="SAM" id="Coils"/>
    </source>
</evidence>
<gene>
    <name evidence="12" type="ORF">PCANC_22885</name>
</gene>
<dbReference type="Gene3D" id="1.10.10.10">
    <property type="entry name" value="Winged helix-like DNA-binding domain superfamily/Winged helix DNA-binding domain"/>
    <property type="match status" value="1"/>
</dbReference>
<evidence type="ECO:0000313" key="13">
    <source>
        <dbReference type="Proteomes" id="UP000235388"/>
    </source>
</evidence>
<keyword evidence="3" id="KW-0805">Transcription regulation</keyword>
<keyword evidence="6" id="KW-0539">Nucleus</keyword>
<feature type="region of interest" description="Disordered" evidence="10">
    <location>
        <begin position="653"/>
        <end position="676"/>
    </location>
</feature>
<dbReference type="InterPro" id="IPR000232">
    <property type="entry name" value="HSF_DNA-bd"/>
</dbReference>
<dbReference type="EMBL" id="PGCJ01001133">
    <property type="protein sequence ID" value="PLW08939.1"/>
    <property type="molecule type" value="Genomic_DNA"/>
</dbReference>
<reference evidence="12 13" key="1">
    <citation type="submission" date="2017-11" db="EMBL/GenBank/DDBJ databases">
        <title>De novo assembly and phasing of dikaryotic genomes from two isolates of Puccinia coronata f. sp. avenae, the causal agent of oat crown rust.</title>
        <authorList>
            <person name="Miller M.E."/>
            <person name="Zhang Y."/>
            <person name="Omidvar V."/>
            <person name="Sperschneider J."/>
            <person name="Schwessinger B."/>
            <person name="Raley C."/>
            <person name="Palmer J.M."/>
            <person name="Garnica D."/>
            <person name="Upadhyaya N."/>
            <person name="Rathjen J."/>
            <person name="Taylor J.M."/>
            <person name="Park R.F."/>
            <person name="Dodds P.N."/>
            <person name="Hirsch C.D."/>
            <person name="Kianian S.F."/>
            <person name="Figueroa M."/>
        </authorList>
    </citation>
    <scope>NUCLEOTIDE SEQUENCE [LARGE SCALE GENOMIC DNA]</scope>
    <source>
        <strain evidence="12">12NC29</strain>
    </source>
</reference>
<evidence type="ECO:0000256" key="8">
    <source>
        <dbReference type="RuleBase" id="RU004020"/>
    </source>
</evidence>
<dbReference type="PANTHER" id="PTHR10015">
    <property type="entry name" value="HEAT SHOCK TRANSCRIPTION FACTOR"/>
    <property type="match status" value="1"/>
</dbReference>
<dbReference type="GO" id="GO:0005634">
    <property type="term" value="C:nucleus"/>
    <property type="evidence" value="ECO:0007669"/>
    <property type="project" value="UniProtKB-SubCell"/>
</dbReference>
<keyword evidence="13" id="KW-1185">Reference proteome</keyword>
<dbReference type="PANTHER" id="PTHR10015:SF427">
    <property type="entry name" value="HEAT SHOCK FACTOR PROTEIN"/>
    <property type="match status" value="1"/>
</dbReference>
<evidence type="ECO:0000256" key="1">
    <source>
        <dbReference type="ARBA" id="ARBA00004123"/>
    </source>
</evidence>
<feature type="region of interest" description="Disordered" evidence="10">
    <location>
        <begin position="356"/>
        <end position="430"/>
    </location>
</feature>
<feature type="compositionally biased region" description="Low complexity" evidence="10">
    <location>
        <begin position="158"/>
        <end position="174"/>
    </location>
</feature>
<dbReference type="OrthoDB" id="60033at2759"/>
<accession>A0A2N5S6V3</accession>
<feature type="region of interest" description="Disordered" evidence="10">
    <location>
        <begin position="478"/>
        <end position="515"/>
    </location>
</feature>
<dbReference type="PRINTS" id="PR00056">
    <property type="entry name" value="HSFDOMAIN"/>
</dbReference>
<feature type="compositionally biased region" description="Low complexity" evidence="10">
    <location>
        <begin position="292"/>
        <end position="305"/>
    </location>
</feature>
<dbReference type="STRING" id="200324.A0A2N5S6V3"/>
<feature type="region of interest" description="Disordered" evidence="10">
    <location>
        <begin position="694"/>
        <end position="759"/>
    </location>
</feature>
<evidence type="ECO:0000256" key="2">
    <source>
        <dbReference type="ARBA" id="ARBA00006403"/>
    </source>
</evidence>
<dbReference type="AlphaFoldDB" id="A0A2N5S6V3"/>
<dbReference type="FunFam" id="1.10.10.10:FF:000027">
    <property type="entry name" value="Heat shock transcription factor 1"/>
    <property type="match status" value="1"/>
</dbReference>
<evidence type="ECO:0000256" key="3">
    <source>
        <dbReference type="ARBA" id="ARBA00023015"/>
    </source>
</evidence>
<dbReference type="Pfam" id="PF00447">
    <property type="entry name" value="HSF_DNA-bind"/>
    <property type="match status" value="1"/>
</dbReference>
<dbReference type="SMART" id="SM00415">
    <property type="entry name" value="HSF"/>
    <property type="match status" value="1"/>
</dbReference>
<dbReference type="GO" id="GO:0003700">
    <property type="term" value="F:DNA-binding transcription factor activity"/>
    <property type="evidence" value="ECO:0007669"/>
    <property type="project" value="InterPro"/>
</dbReference>
<feature type="region of interest" description="Disordered" evidence="10">
    <location>
        <begin position="152"/>
        <end position="182"/>
    </location>
</feature>
<dbReference type="Proteomes" id="UP000235388">
    <property type="component" value="Unassembled WGS sequence"/>
</dbReference>
<feature type="compositionally biased region" description="Polar residues" evidence="10">
    <location>
        <begin position="356"/>
        <end position="373"/>
    </location>
</feature>
<protein>
    <recommendedName>
        <fullName evidence="11">HSF-type DNA-binding domain-containing protein</fullName>
    </recommendedName>
</protein>
<evidence type="ECO:0000256" key="10">
    <source>
        <dbReference type="SAM" id="MobiDB-lite"/>
    </source>
</evidence>
<keyword evidence="5" id="KW-0804">Transcription</keyword>
<comment type="similarity">
    <text evidence="2 8">Belongs to the HSF family.</text>
</comment>
<proteinExistence type="inferred from homology"/>
<evidence type="ECO:0000259" key="11">
    <source>
        <dbReference type="SMART" id="SM00415"/>
    </source>
</evidence>
<dbReference type="SUPFAM" id="SSF46785">
    <property type="entry name" value="Winged helix' DNA-binding domain"/>
    <property type="match status" value="1"/>
</dbReference>
<feature type="coiled-coil region" evidence="9">
    <location>
        <begin position="535"/>
        <end position="562"/>
    </location>
</feature>
<organism evidence="12 13">
    <name type="scientific">Puccinia coronata f. sp. avenae</name>
    <dbReference type="NCBI Taxonomy" id="200324"/>
    <lineage>
        <taxon>Eukaryota</taxon>
        <taxon>Fungi</taxon>
        <taxon>Dikarya</taxon>
        <taxon>Basidiomycota</taxon>
        <taxon>Pucciniomycotina</taxon>
        <taxon>Pucciniomycetes</taxon>
        <taxon>Pucciniales</taxon>
        <taxon>Pucciniaceae</taxon>
        <taxon>Puccinia</taxon>
    </lineage>
</organism>
<dbReference type="InterPro" id="IPR036390">
    <property type="entry name" value="WH_DNA-bd_sf"/>
</dbReference>
<dbReference type="InterPro" id="IPR036388">
    <property type="entry name" value="WH-like_DNA-bd_sf"/>
</dbReference>
<evidence type="ECO:0000256" key="5">
    <source>
        <dbReference type="ARBA" id="ARBA00023163"/>
    </source>
</evidence>
<dbReference type="GO" id="GO:0043565">
    <property type="term" value="F:sequence-specific DNA binding"/>
    <property type="evidence" value="ECO:0007669"/>
    <property type="project" value="InterPro"/>
</dbReference>
<keyword evidence="9" id="KW-0175">Coiled coil</keyword>
<name>A0A2N5S6V3_9BASI</name>
<evidence type="ECO:0000256" key="4">
    <source>
        <dbReference type="ARBA" id="ARBA00023125"/>
    </source>
</evidence>
<feature type="compositionally biased region" description="Low complexity" evidence="10">
    <location>
        <begin position="374"/>
        <end position="395"/>
    </location>
</feature>
<comment type="subcellular location">
    <subcellularLocation>
        <location evidence="1">Nucleus</location>
    </subcellularLocation>
</comment>
<keyword evidence="4" id="KW-0238">DNA-binding</keyword>
<comment type="caution">
    <text evidence="12">The sequence shown here is derived from an EMBL/GenBank/DDBJ whole genome shotgun (WGS) entry which is preliminary data.</text>
</comment>
<feature type="domain" description="HSF-type DNA-binding" evidence="11">
    <location>
        <begin position="45"/>
        <end position="152"/>
    </location>
</feature>
<evidence type="ECO:0000256" key="6">
    <source>
        <dbReference type="ARBA" id="ARBA00023242"/>
    </source>
</evidence>
<sequence length="783" mass="84565">MSNTYPNTTSGAIDSNLQSMAITKRIQPSALTVDKATAHRNTARPIPAFLTKLFTMVNDSSTDHLIKWNEPNGDSFFVVSSERFGRELLPKYFKHSNFGSFVRQLNMYGFHKVPHLNQGVLQGEIPETEMLEFTNVNFQRGQPDLLCLIQRKKPCPDSTNPTTNEPPTEASSTTLPSNPAIPHNTDIQAILVDIMSIRKHQTLMSSDLKDLQSSNAHLWKEAIANRDRIKRCQDTINKILGFLAQVFAGKVSSVEDPPLGGSSSSSSSIPDLDRHRSSRAKSSSDHHHHPHTNNNFNYNSPPSNNALSLYSQMRHPRLMLEDINRSSSNPSASTSQSLADNVSSFIQSLDSTTTPAAGHISFNSNTPSHTQGISSPTPSTRHTSSTSSSPKLDPSCQFQDSSIDPNLEPVSDANGTSGQAMTHDPVVPSSTVNDQCNADAVLQALFSSNLSMGGFNMNDNPLTGINWADLLSSDNHLNGFNEPKSDSGLNPPSPLRITDGHPTAPGSCSPPPPIDVGFDSCNQLLANTQREATRIESTTSTMDSLETDIEKLVNNLPDQMEDYLNPSELNKANQNGYTGDPLDPLDIEKFLDEWTCPDPGRILPGLTPLASPVTTPRVGLTETDARLASSSQTGAATSHGFQASCVDLAEGSSREGALNPLPAQSGGGGSSSLTQVNPLAFDLNDDDHLRRIMSSKKIPGDPPFGVTPILPDPADTTTTSSTTTSSPYPHPPRKRLRDDPGNPQPSLNRAAPPHFAHPKSFAALAVAQPSSHQQLINNKKTRL</sequence>
<feature type="compositionally biased region" description="Low complexity" evidence="10">
    <location>
        <begin position="716"/>
        <end position="726"/>
    </location>
</feature>
<evidence type="ECO:0000256" key="7">
    <source>
        <dbReference type="ARBA" id="ARBA00062171"/>
    </source>
</evidence>
<evidence type="ECO:0000313" key="12">
    <source>
        <dbReference type="EMBL" id="PLW08939.1"/>
    </source>
</evidence>
<comment type="subunit">
    <text evidence="7">Homotrimer. Homotrimerization increases the affinity of HSF1 to DNA. Interacts with transcriptional coregulator SSA1 on chromatin.</text>
</comment>